<reference evidence="2 3" key="1">
    <citation type="submission" date="2019-06" db="EMBL/GenBank/DDBJ databases">
        <title>Sequencing the genomes of 1000 actinobacteria strains.</title>
        <authorList>
            <person name="Klenk H.-P."/>
        </authorList>
    </citation>
    <scope>NUCLEOTIDE SEQUENCE [LARGE SCALE GENOMIC DNA]</scope>
    <source>
        <strain evidence="2 3">DSM 42059</strain>
    </source>
</reference>
<accession>A0A561V3Q2</accession>
<dbReference type="EMBL" id="VIWW01000001">
    <property type="protein sequence ID" value="TWG06227.1"/>
    <property type="molecule type" value="Genomic_DNA"/>
</dbReference>
<sequence>MVGRHGVRTESGGPPIRYDAVKRSLNAPAERAFADGRPSLCHGSAALRPGAGGGATAASPPGEHAQRHPPGRRTTQGPIRSPISPTASRCCSARCAVVAVDRRPLHALLTRPRRAGEAGTGGSVTNSVSSRFHSRSRSTTFSGLAGLSATGTRGTLFDHAILSKCTSTDSGQLKLNRQRQAPADSTLRNHSKATVSGSNQDRASFVRPRRRARPHRQITSVIRASRVPKTARPTRHCSTEPQVRRMHQP</sequence>
<protein>
    <submittedName>
        <fullName evidence="2">Uncharacterized protein</fullName>
    </submittedName>
</protein>
<name>A0A561V3Q2_9ACTN</name>
<feature type="compositionally biased region" description="Basic residues" evidence="1">
    <location>
        <begin position="207"/>
        <end position="216"/>
    </location>
</feature>
<feature type="compositionally biased region" description="Polar residues" evidence="1">
    <location>
        <begin position="186"/>
        <end position="202"/>
    </location>
</feature>
<feature type="compositionally biased region" description="Polar residues" evidence="1">
    <location>
        <begin position="73"/>
        <end position="87"/>
    </location>
</feature>
<comment type="caution">
    <text evidence="2">The sequence shown here is derived from an EMBL/GenBank/DDBJ whole genome shotgun (WGS) entry which is preliminary data.</text>
</comment>
<dbReference type="AlphaFoldDB" id="A0A561V3Q2"/>
<evidence type="ECO:0000313" key="2">
    <source>
        <dbReference type="EMBL" id="TWG06227.1"/>
    </source>
</evidence>
<proteinExistence type="predicted"/>
<feature type="region of interest" description="Disordered" evidence="1">
    <location>
        <begin position="177"/>
        <end position="249"/>
    </location>
</feature>
<evidence type="ECO:0000313" key="3">
    <source>
        <dbReference type="Proteomes" id="UP000318186"/>
    </source>
</evidence>
<dbReference type="Proteomes" id="UP000318186">
    <property type="component" value="Unassembled WGS sequence"/>
</dbReference>
<organism evidence="2 3">
    <name type="scientific">Streptomyces brevispora</name>
    <dbReference type="NCBI Taxonomy" id="887462"/>
    <lineage>
        <taxon>Bacteria</taxon>
        <taxon>Bacillati</taxon>
        <taxon>Actinomycetota</taxon>
        <taxon>Actinomycetes</taxon>
        <taxon>Kitasatosporales</taxon>
        <taxon>Streptomycetaceae</taxon>
        <taxon>Streptomyces</taxon>
    </lineage>
</organism>
<feature type="region of interest" description="Disordered" evidence="1">
    <location>
        <begin position="1"/>
        <end position="87"/>
    </location>
</feature>
<gene>
    <name evidence="2" type="ORF">FHX80_114722</name>
</gene>
<evidence type="ECO:0000256" key="1">
    <source>
        <dbReference type="SAM" id="MobiDB-lite"/>
    </source>
</evidence>